<reference evidence="2 3" key="1">
    <citation type="submission" date="2024-04" db="EMBL/GenBank/DDBJ databases">
        <authorList>
            <consortium name="Genoscope - CEA"/>
            <person name="William W."/>
        </authorList>
    </citation>
    <scope>NUCLEOTIDE SEQUENCE [LARGE SCALE GENOMIC DNA]</scope>
</reference>
<dbReference type="EMBL" id="CAXITT010000496">
    <property type="protein sequence ID" value="CAL1542610.1"/>
    <property type="molecule type" value="Genomic_DNA"/>
</dbReference>
<accession>A0AAV2IAT6</accession>
<protein>
    <submittedName>
        <fullName evidence="2">Uncharacterized protein</fullName>
    </submittedName>
</protein>
<dbReference type="AlphaFoldDB" id="A0AAV2IAT6"/>
<dbReference type="Proteomes" id="UP001497497">
    <property type="component" value="Unassembled WGS sequence"/>
</dbReference>
<sequence length="156" mass="17721">MAEIEEPSHSNGKSQYSESIVLNQDFADLTELETELHYPTHKQSDVNTEPAFLINVESSPILPKPKQIQQPGNHQAKLRERLYDKPENSGVMQYVRMQALRKRPFSGVDVQGQTKQSTILEPLSTTLPKRNVISSYDQIKPSHGLTSKEKYVLQSM</sequence>
<evidence type="ECO:0000256" key="1">
    <source>
        <dbReference type="SAM" id="MobiDB-lite"/>
    </source>
</evidence>
<organism evidence="2 3">
    <name type="scientific">Lymnaea stagnalis</name>
    <name type="common">Great pond snail</name>
    <name type="synonym">Helix stagnalis</name>
    <dbReference type="NCBI Taxonomy" id="6523"/>
    <lineage>
        <taxon>Eukaryota</taxon>
        <taxon>Metazoa</taxon>
        <taxon>Spiralia</taxon>
        <taxon>Lophotrochozoa</taxon>
        <taxon>Mollusca</taxon>
        <taxon>Gastropoda</taxon>
        <taxon>Heterobranchia</taxon>
        <taxon>Euthyneura</taxon>
        <taxon>Panpulmonata</taxon>
        <taxon>Hygrophila</taxon>
        <taxon>Lymnaeoidea</taxon>
        <taxon>Lymnaeidae</taxon>
        <taxon>Lymnaea</taxon>
    </lineage>
</organism>
<feature type="region of interest" description="Disordered" evidence="1">
    <location>
        <begin position="60"/>
        <end position="82"/>
    </location>
</feature>
<gene>
    <name evidence="2" type="ORF">GSLYS_00016144001</name>
</gene>
<name>A0AAV2IAT6_LYMST</name>
<evidence type="ECO:0000313" key="3">
    <source>
        <dbReference type="Proteomes" id="UP001497497"/>
    </source>
</evidence>
<proteinExistence type="predicted"/>
<keyword evidence="3" id="KW-1185">Reference proteome</keyword>
<feature type="compositionally biased region" description="Low complexity" evidence="1">
    <location>
        <begin position="60"/>
        <end position="71"/>
    </location>
</feature>
<comment type="caution">
    <text evidence="2">The sequence shown here is derived from an EMBL/GenBank/DDBJ whole genome shotgun (WGS) entry which is preliminary data.</text>
</comment>
<evidence type="ECO:0000313" key="2">
    <source>
        <dbReference type="EMBL" id="CAL1542610.1"/>
    </source>
</evidence>